<sequence>MIYLYLFLLLNSTILSSFVINKNIDEDGLYDENLARYKFLPMVAATFYDPKKCLQNTFTNSTFITQTTVGCDPVNEDTCSAFVAVNHDDKAIILAFRGSLAGMQLLLEGYETIFDDKEKFPAGGNVSRYFYDAWSLVWNGGLRDGYFNARNANPNYEVWITGHSLGGSMAAIAAANLVYHNYATKDQIKLITFGEPRGGDTAFALNIDQNIGYAYRIIHKRDPVPHMPLKGMLGYVHHKSEIFYDNDMSPGSPFLVCTGIDDDNECSNKYADLNPFDHLFYFKEISFFGMMGCKK</sequence>
<dbReference type="Gene3D" id="3.40.50.1820">
    <property type="entry name" value="alpha/beta hydrolase"/>
    <property type="match status" value="1"/>
</dbReference>
<dbReference type="Pfam" id="PF01764">
    <property type="entry name" value="Lipase_3"/>
    <property type="match status" value="1"/>
</dbReference>
<keyword evidence="1" id="KW-0732">Signal</keyword>
<keyword evidence="3" id="KW-1185">Reference proteome</keyword>
<dbReference type="InterPro" id="IPR002921">
    <property type="entry name" value="Fungal_lipase-type"/>
</dbReference>
<evidence type="ECO:0000313" key="4">
    <source>
        <dbReference type="WBParaSite" id="PTRK_0000502300.1"/>
    </source>
</evidence>
<feature type="domain" description="Fungal lipase-type" evidence="2">
    <location>
        <begin position="94"/>
        <end position="230"/>
    </location>
</feature>
<dbReference type="WBParaSite" id="PTRK_0000502300.1">
    <property type="protein sequence ID" value="PTRK_0000502300.1"/>
    <property type="gene ID" value="PTRK_0000502300"/>
</dbReference>
<dbReference type="STRING" id="131310.A0A0N4ZBW7"/>
<feature type="signal peptide" evidence="1">
    <location>
        <begin position="1"/>
        <end position="17"/>
    </location>
</feature>
<dbReference type="AlphaFoldDB" id="A0A0N4ZBW7"/>
<organism evidence="3 4">
    <name type="scientific">Parastrongyloides trichosuri</name>
    <name type="common">Possum-specific nematode worm</name>
    <dbReference type="NCBI Taxonomy" id="131310"/>
    <lineage>
        <taxon>Eukaryota</taxon>
        <taxon>Metazoa</taxon>
        <taxon>Ecdysozoa</taxon>
        <taxon>Nematoda</taxon>
        <taxon>Chromadorea</taxon>
        <taxon>Rhabditida</taxon>
        <taxon>Tylenchina</taxon>
        <taxon>Panagrolaimomorpha</taxon>
        <taxon>Strongyloidoidea</taxon>
        <taxon>Strongyloididae</taxon>
        <taxon>Parastrongyloides</taxon>
    </lineage>
</organism>
<feature type="chain" id="PRO_5005891458" evidence="1">
    <location>
        <begin position="18"/>
        <end position="295"/>
    </location>
</feature>
<proteinExistence type="predicted"/>
<accession>A0A0N4ZBW7</accession>
<name>A0A0N4ZBW7_PARTI</name>
<dbReference type="GO" id="GO:0006629">
    <property type="term" value="P:lipid metabolic process"/>
    <property type="evidence" value="ECO:0007669"/>
    <property type="project" value="InterPro"/>
</dbReference>
<dbReference type="PANTHER" id="PTHR45908">
    <property type="entry name" value="PROTEIN CBG11750-RELATED"/>
    <property type="match status" value="1"/>
</dbReference>
<dbReference type="InterPro" id="IPR029058">
    <property type="entry name" value="AB_hydrolase_fold"/>
</dbReference>
<reference evidence="4" key="1">
    <citation type="submission" date="2017-02" db="UniProtKB">
        <authorList>
            <consortium name="WormBaseParasite"/>
        </authorList>
    </citation>
    <scope>IDENTIFICATION</scope>
</reference>
<dbReference type="Proteomes" id="UP000038045">
    <property type="component" value="Unplaced"/>
</dbReference>
<protein>
    <submittedName>
        <fullName evidence="4">Lipase_3 domain-containing protein</fullName>
    </submittedName>
</protein>
<dbReference type="SUPFAM" id="SSF53474">
    <property type="entry name" value="alpha/beta-Hydrolases"/>
    <property type="match status" value="1"/>
</dbReference>
<evidence type="ECO:0000313" key="3">
    <source>
        <dbReference type="Proteomes" id="UP000038045"/>
    </source>
</evidence>
<evidence type="ECO:0000256" key="1">
    <source>
        <dbReference type="SAM" id="SignalP"/>
    </source>
</evidence>
<evidence type="ECO:0000259" key="2">
    <source>
        <dbReference type="Pfam" id="PF01764"/>
    </source>
</evidence>
<dbReference type="CDD" id="cd00519">
    <property type="entry name" value="Lipase_3"/>
    <property type="match status" value="1"/>
</dbReference>